<dbReference type="PANTHER" id="PTHR48105">
    <property type="entry name" value="THIOREDOXIN REDUCTASE 1-RELATED-RELATED"/>
    <property type="match status" value="1"/>
</dbReference>
<feature type="domain" description="FAD/NAD(P)-binding" evidence="3">
    <location>
        <begin position="8"/>
        <end position="285"/>
    </location>
</feature>
<dbReference type="OrthoDB" id="109585at2"/>
<dbReference type="EMBL" id="LM997413">
    <property type="protein sequence ID" value="CEA05020.1"/>
    <property type="molecule type" value="Genomic_DNA"/>
</dbReference>
<dbReference type="PRINTS" id="PR00368">
    <property type="entry name" value="FADPNR"/>
</dbReference>
<dbReference type="AlphaFoldDB" id="A0A078MFE9"/>
<evidence type="ECO:0000256" key="2">
    <source>
        <dbReference type="ARBA" id="ARBA00023002"/>
    </source>
</evidence>
<dbReference type="PATRIC" id="fig|1461581.3.peg.1826"/>
<accession>A0A078MFE9</accession>
<dbReference type="InterPro" id="IPR050097">
    <property type="entry name" value="Ferredoxin-NADP_redctase_2"/>
</dbReference>
<reference evidence="4" key="1">
    <citation type="submission" date="2014-07" db="EMBL/GenBank/DDBJ databases">
        <authorList>
            <person name="Urmite Genomes Urmite Genomes"/>
        </authorList>
    </citation>
    <scope>NUCLEOTIDE SEQUENCE</scope>
    <source>
        <strain evidence="4">12M76_air</strain>
    </source>
</reference>
<dbReference type="EMBL" id="LK391969">
    <property type="protein sequence ID" value="CEF26913.1"/>
    <property type="molecule type" value="Genomic_DNA"/>
</dbReference>
<evidence type="ECO:0000256" key="1">
    <source>
        <dbReference type="ARBA" id="ARBA00022630"/>
    </source>
</evidence>
<gene>
    <name evidence="4" type="ORF">BN1049_01847</name>
</gene>
<dbReference type="Pfam" id="PF07992">
    <property type="entry name" value="Pyr_redox_2"/>
    <property type="match status" value="1"/>
</dbReference>
<proteinExistence type="predicted"/>
<dbReference type="SUPFAM" id="SSF51905">
    <property type="entry name" value="FAD/NAD(P)-binding domain"/>
    <property type="match status" value="1"/>
</dbReference>
<dbReference type="PRINTS" id="PR00469">
    <property type="entry name" value="PNDRDTASEII"/>
</dbReference>
<keyword evidence="1" id="KW-0285">Flavoprotein</keyword>
<dbReference type="Gene3D" id="3.50.50.60">
    <property type="entry name" value="FAD/NAD(P)-binding domain"/>
    <property type="match status" value="2"/>
</dbReference>
<dbReference type="GO" id="GO:0016491">
    <property type="term" value="F:oxidoreductase activity"/>
    <property type="evidence" value="ECO:0007669"/>
    <property type="project" value="UniProtKB-KW"/>
</dbReference>
<name>A0A078MFE9_9PSED</name>
<keyword evidence="2" id="KW-0560">Oxidoreductase</keyword>
<dbReference type="InterPro" id="IPR036188">
    <property type="entry name" value="FAD/NAD-bd_sf"/>
</dbReference>
<dbReference type="InterPro" id="IPR023753">
    <property type="entry name" value="FAD/NAD-binding_dom"/>
</dbReference>
<organism evidence="4">
    <name type="scientific">Pseudomonas saudimassiliensis</name>
    <dbReference type="NCBI Taxonomy" id="1461581"/>
    <lineage>
        <taxon>Bacteria</taxon>
        <taxon>Pseudomonadati</taxon>
        <taxon>Pseudomonadota</taxon>
        <taxon>Gammaproteobacteria</taxon>
        <taxon>Pseudomonadales</taxon>
        <taxon>Pseudomonadaceae</taxon>
        <taxon>Pseudomonas</taxon>
    </lineage>
</organism>
<dbReference type="RefSeq" id="WP_044499484.1">
    <property type="nucleotide sequence ID" value="NZ_LK391969.1"/>
</dbReference>
<evidence type="ECO:0000313" key="4">
    <source>
        <dbReference type="EMBL" id="CEA05020.1"/>
    </source>
</evidence>
<sequence length="301" mass="31445">MPDLPTLDCLIIGGGPAGLTAAIYLARFRRRCLVLDAGASRASYIPKSHNYPGFPPGISGPDLLARLREQAVGYGAVLEQGRVDGLDSHGDDFLATVGDRQLLARRVILATGIDDALPDMPDVGEAITAGIVRLCAICDGYEVDGDNIAVYGEANNAIGHAAFLRTFTSQVTVLTQGSEGVRPESAARAEQLGIEVVTADIRAMRVTAEDKVEVVVGSGRRVFDLVYPVMGSTCRASLACTLGAVCNEAGSLVVDSHQQTSVKGLYAAGDVVDGLRQICVATGQAAIAATAVHNSLEPNPW</sequence>
<protein>
    <submittedName>
        <fullName evidence="4">Thioredoxin reductase</fullName>
    </submittedName>
</protein>
<evidence type="ECO:0000259" key="3">
    <source>
        <dbReference type="Pfam" id="PF07992"/>
    </source>
</evidence>